<dbReference type="Proteomes" id="UP001638806">
    <property type="component" value="Unassembled WGS sequence"/>
</dbReference>
<proteinExistence type="predicted"/>
<sequence length="108" mass="12060">MELTRGHIRDGSVSLKSFNFMASFLAQFRAIEEGRDPKRAVFNALSESLQECARLVQEAHPWLAGMDENGHAEENRQEEAAPSAVDSISLDDFLNWDIASILNIPSLE</sequence>
<protein>
    <submittedName>
        <fullName evidence="1">Uncharacterized protein</fullName>
    </submittedName>
</protein>
<gene>
    <name evidence="1" type="ORF">ACCO45_011686</name>
</gene>
<evidence type="ECO:0000313" key="2">
    <source>
        <dbReference type="Proteomes" id="UP001638806"/>
    </source>
</evidence>
<reference evidence="1" key="1">
    <citation type="submission" date="2024-12" db="EMBL/GenBank/DDBJ databases">
        <title>Comparative genomics and development of molecular markers within Purpureocillium lilacinum and among Purpureocillium species.</title>
        <authorList>
            <person name="Yeh Z.-Y."/>
            <person name="Ni N.-T."/>
            <person name="Lo P.-H."/>
            <person name="Mushyakhwo K."/>
            <person name="Lin C.-F."/>
            <person name="Nai Y.-S."/>
        </authorList>
    </citation>
    <scope>NUCLEOTIDE SEQUENCE</scope>
    <source>
        <strain evidence="1">NCHU-NPUST-175</strain>
    </source>
</reference>
<keyword evidence="2" id="KW-1185">Reference proteome</keyword>
<comment type="caution">
    <text evidence="1">The sequence shown here is derived from an EMBL/GenBank/DDBJ whole genome shotgun (WGS) entry which is preliminary data.</text>
</comment>
<accession>A0ACC4DBJ3</accession>
<organism evidence="1 2">
    <name type="scientific">Purpureocillium lilacinum</name>
    <name type="common">Paecilomyces lilacinus</name>
    <dbReference type="NCBI Taxonomy" id="33203"/>
    <lineage>
        <taxon>Eukaryota</taxon>
        <taxon>Fungi</taxon>
        <taxon>Dikarya</taxon>
        <taxon>Ascomycota</taxon>
        <taxon>Pezizomycotina</taxon>
        <taxon>Sordariomycetes</taxon>
        <taxon>Hypocreomycetidae</taxon>
        <taxon>Hypocreales</taxon>
        <taxon>Ophiocordycipitaceae</taxon>
        <taxon>Purpureocillium</taxon>
    </lineage>
</organism>
<dbReference type="EMBL" id="JBGNUJ010000011">
    <property type="protein sequence ID" value="KAL3953730.1"/>
    <property type="molecule type" value="Genomic_DNA"/>
</dbReference>
<name>A0ACC4DBJ3_PURLI</name>
<evidence type="ECO:0000313" key="1">
    <source>
        <dbReference type="EMBL" id="KAL3953730.1"/>
    </source>
</evidence>